<evidence type="ECO:0000256" key="3">
    <source>
        <dbReference type="PIRNR" id="PIRNR016396"/>
    </source>
</evidence>
<dbReference type="FunFam" id="1.10.287.370:FF:000043">
    <property type="entry name" value="Prefoldin subunit 3"/>
    <property type="match status" value="1"/>
</dbReference>
<dbReference type="Pfam" id="PF02996">
    <property type="entry name" value="Prefoldin"/>
    <property type="match status" value="1"/>
</dbReference>
<dbReference type="GO" id="GO:0007017">
    <property type="term" value="P:microtubule-based process"/>
    <property type="evidence" value="ECO:0000318"/>
    <property type="project" value="GO_Central"/>
</dbReference>
<dbReference type="EMBL" id="CT868027">
    <property type="protein sequence ID" value="CAK63571.1"/>
    <property type="molecule type" value="Genomic_DNA"/>
</dbReference>
<dbReference type="GeneID" id="5016753"/>
<dbReference type="RefSeq" id="XP_001430969.1">
    <property type="nucleotide sequence ID" value="XM_001430932.2"/>
</dbReference>
<name>A0BYF4_PARTE</name>
<dbReference type="GO" id="GO:0005737">
    <property type="term" value="C:cytoplasm"/>
    <property type="evidence" value="ECO:0000318"/>
    <property type="project" value="GO_Central"/>
</dbReference>
<proteinExistence type="inferred from homology"/>
<dbReference type="KEGG" id="ptm:GSPATT00033424001"/>
<sequence>MDLVTKQAQNNRKIPEAIFFENIDELISKNSVQRLMESLQEAYNKYKFMEAQLVKQRESMQNKLPEIERALSIVEHLEHQKEDEVVDFLITDTIYSKAVLPKENKTVALWLGANVMVEFEFNEAKGLLSYNKENASSNLRQFDEDIVFLKDQITTIEVNIARVYNANIRIQQTQQQQLQQQQQAK</sequence>
<gene>
    <name evidence="5" type="ORF">GSPATT00033424001</name>
</gene>
<keyword evidence="2 3" id="KW-0143">Chaperone</keyword>
<evidence type="ECO:0000256" key="4">
    <source>
        <dbReference type="SAM" id="Coils"/>
    </source>
</evidence>
<keyword evidence="4" id="KW-0175">Coiled coil</keyword>
<reference evidence="5 6" key="1">
    <citation type="journal article" date="2006" name="Nature">
        <title>Global trends of whole-genome duplications revealed by the ciliate Paramecium tetraurelia.</title>
        <authorList>
            <consortium name="Genoscope"/>
            <person name="Aury J.-M."/>
            <person name="Jaillon O."/>
            <person name="Duret L."/>
            <person name="Noel B."/>
            <person name="Jubin C."/>
            <person name="Porcel B.M."/>
            <person name="Segurens B."/>
            <person name="Daubin V."/>
            <person name="Anthouard V."/>
            <person name="Aiach N."/>
            <person name="Arnaiz O."/>
            <person name="Billaut A."/>
            <person name="Beisson J."/>
            <person name="Blanc I."/>
            <person name="Bouhouche K."/>
            <person name="Camara F."/>
            <person name="Duharcourt S."/>
            <person name="Guigo R."/>
            <person name="Gogendeau D."/>
            <person name="Katinka M."/>
            <person name="Keller A.-M."/>
            <person name="Kissmehl R."/>
            <person name="Klotz C."/>
            <person name="Koll F."/>
            <person name="Le Moue A."/>
            <person name="Lepere C."/>
            <person name="Malinsky S."/>
            <person name="Nowacki M."/>
            <person name="Nowak J.K."/>
            <person name="Plattner H."/>
            <person name="Poulain J."/>
            <person name="Ruiz F."/>
            <person name="Serrano V."/>
            <person name="Zagulski M."/>
            <person name="Dessen P."/>
            <person name="Betermier M."/>
            <person name="Weissenbach J."/>
            <person name="Scarpelli C."/>
            <person name="Schachter V."/>
            <person name="Sperling L."/>
            <person name="Meyer E."/>
            <person name="Cohen J."/>
            <person name="Wincker P."/>
        </authorList>
    </citation>
    <scope>NUCLEOTIDE SEQUENCE [LARGE SCALE GENOMIC DNA]</scope>
    <source>
        <strain evidence="5 6">Stock d4-2</strain>
    </source>
</reference>
<comment type="subunit">
    <text evidence="3">Heterohexamer of two PFD-alpha type and four PFD-beta type subunits.</text>
</comment>
<dbReference type="OrthoDB" id="6375174at2759"/>
<feature type="coiled-coil region" evidence="4">
    <location>
        <begin position="32"/>
        <end position="59"/>
    </location>
</feature>
<dbReference type="PANTHER" id="PTHR12409">
    <property type="entry name" value="PREFOLDIN SUBUNIT 3"/>
    <property type="match status" value="1"/>
</dbReference>
<dbReference type="OMA" id="YNYDVHQ"/>
<keyword evidence="6" id="KW-1185">Reference proteome</keyword>
<dbReference type="GO" id="GO:0006457">
    <property type="term" value="P:protein folding"/>
    <property type="evidence" value="ECO:0007669"/>
    <property type="project" value="UniProtKB-UniRule"/>
</dbReference>
<evidence type="ECO:0000313" key="6">
    <source>
        <dbReference type="Proteomes" id="UP000000600"/>
    </source>
</evidence>
<comment type="function">
    <text evidence="3">Binds specifically to cytosolic chaperonin (c-CPN) and transfers target proteins to it. Binds to nascent polypeptide chain and promotes folding in an environment in which there are many competing pathways for nonnative proteins.</text>
</comment>
<dbReference type="SUPFAM" id="SSF46579">
    <property type="entry name" value="Prefoldin"/>
    <property type="match status" value="1"/>
</dbReference>
<dbReference type="PANTHER" id="PTHR12409:SF0">
    <property type="entry name" value="PREFOLDIN SUBUNIT 3"/>
    <property type="match status" value="1"/>
</dbReference>
<dbReference type="HOGENOM" id="CLU_083737_1_0_1"/>
<evidence type="ECO:0000256" key="2">
    <source>
        <dbReference type="ARBA" id="ARBA00023186"/>
    </source>
</evidence>
<evidence type="ECO:0000256" key="1">
    <source>
        <dbReference type="ARBA" id="ARBA00010048"/>
    </source>
</evidence>
<dbReference type="GO" id="GO:0015631">
    <property type="term" value="F:tubulin binding"/>
    <property type="evidence" value="ECO:0000318"/>
    <property type="project" value="GO_Central"/>
</dbReference>
<dbReference type="InterPro" id="IPR009053">
    <property type="entry name" value="Prefoldin"/>
</dbReference>
<dbReference type="GO" id="GO:0007021">
    <property type="term" value="P:tubulin complex assembly"/>
    <property type="evidence" value="ECO:0000318"/>
    <property type="project" value="GO_Central"/>
</dbReference>
<dbReference type="InterPro" id="IPR016655">
    <property type="entry name" value="PFD3"/>
</dbReference>
<comment type="similarity">
    <text evidence="1 3">Belongs to the prefoldin subunit alpha family.</text>
</comment>
<dbReference type="Proteomes" id="UP000000600">
    <property type="component" value="Unassembled WGS sequence"/>
</dbReference>
<accession>A0BYF4</accession>
<dbReference type="FunCoup" id="A0BYF4">
    <property type="interactions" value="996"/>
</dbReference>
<protein>
    <recommendedName>
        <fullName evidence="3">Prefoldin subunit 3</fullName>
    </recommendedName>
</protein>
<dbReference type="PIRSF" id="PIRSF016396">
    <property type="entry name" value="Prefoldin_subunit_3"/>
    <property type="match status" value="1"/>
</dbReference>
<dbReference type="AlphaFoldDB" id="A0BYF4"/>
<dbReference type="eggNOG" id="KOG3313">
    <property type="taxonomic scope" value="Eukaryota"/>
</dbReference>
<dbReference type="GO" id="GO:0016272">
    <property type="term" value="C:prefoldin complex"/>
    <property type="evidence" value="ECO:0000318"/>
    <property type="project" value="GO_Central"/>
</dbReference>
<dbReference type="Gene3D" id="1.10.287.370">
    <property type="match status" value="1"/>
</dbReference>
<organism evidence="5 6">
    <name type="scientific">Paramecium tetraurelia</name>
    <dbReference type="NCBI Taxonomy" id="5888"/>
    <lineage>
        <taxon>Eukaryota</taxon>
        <taxon>Sar</taxon>
        <taxon>Alveolata</taxon>
        <taxon>Ciliophora</taxon>
        <taxon>Intramacronucleata</taxon>
        <taxon>Oligohymenophorea</taxon>
        <taxon>Peniculida</taxon>
        <taxon>Parameciidae</taxon>
        <taxon>Paramecium</taxon>
    </lineage>
</organism>
<dbReference type="InterPro" id="IPR004127">
    <property type="entry name" value="Prefoldin_subunit_alpha"/>
</dbReference>
<dbReference type="STRING" id="5888.A0BYF4"/>
<evidence type="ECO:0000313" key="5">
    <source>
        <dbReference type="EMBL" id="CAK63571.1"/>
    </source>
</evidence>
<dbReference type="InParanoid" id="A0BYF4"/>
<dbReference type="CDD" id="cd23156">
    <property type="entry name" value="Prefoldin_3"/>
    <property type="match status" value="1"/>
</dbReference>